<feature type="domain" description="Low molecular weight protein antigen 6 PH" evidence="3">
    <location>
        <begin position="97"/>
        <end position="167"/>
    </location>
</feature>
<dbReference type="EMBL" id="BAAAJK010000042">
    <property type="protein sequence ID" value="GAA1398736.1"/>
    <property type="molecule type" value="Genomic_DNA"/>
</dbReference>
<proteinExistence type="predicted"/>
<keyword evidence="2" id="KW-0812">Transmembrane</keyword>
<evidence type="ECO:0000256" key="2">
    <source>
        <dbReference type="SAM" id="Phobius"/>
    </source>
</evidence>
<keyword evidence="5" id="KW-1185">Reference proteome</keyword>
<dbReference type="Proteomes" id="UP001501414">
    <property type="component" value="Unassembled WGS sequence"/>
</dbReference>
<sequence length="172" mass="18427">MSSTDDREAAETAPAGEPTPTAGPVQHVDVGVAYTPRVRDEGRKVREGTRRLVLKPSRLTIVVALFAAVGGLPLYFSVPYFWLFLLVPVAVTVWVLRIRTTVDPSTVAVRTLTGSRTVAWDEVRGLRLGKRASVSAVLSGDDELVLPAVHVRDLPALSVASGGRFADPVGED</sequence>
<evidence type="ECO:0000259" key="3">
    <source>
        <dbReference type="Pfam" id="PF10756"/>
    </source>
</evidence>
<accession>A0ABN1Y5R0</accession>
<keyword evidence="2" id="KW-0472">Membrane</keyword>
<evidence type="ECO:0000256" key="1">
    <source>
        <dbReference type="SAM" id="MobiDB-lite"/>
    </source>
</evidence>
<feature type="compositionally biased region" description="Basic and acidic residues" evidence="1">
    <location>
        <begin position="1"/>
        <end position="10"/>
    </location>
</feature>
<protein>
    <recommendedName>
        <fullName evidence="3">Low molecular weight protein antigen 6 PH domain-containing protein</fullName>
    </recommendedName>
</protein>
<evidence type="ECO:0000313" key="5">
    <source>
        <dbReference type="Proteomes" id="UP001501414"/>
    </source>
</evidence>
<dbReference type="Pfam" id="PF10756">
    <property type="entry name" value="bPH_6"/>
    <property type="match status" value="1"/>
</dbReference>
<evidence type="ECO:0000313" key="4">
    <source>
        <dbReference type="EMBL" id="GAA1398736.1"/>
    </source>
</evidence>
<feature type="compositionally biased region" description="Low complexity" evidence="1">
    <location>
        <begin position="11"/>
        <end position="24"/>
    </location>
</feature>
<feature type="transmembrane region" description="Helical" evidence="2">
    <location>
        <begin position="80"/>
        <end position="96"/>
    </location>
</feature>
<feature type="region of interest" description="Disordered" evidence="1">
    <location>
        <begin position="1"/>
        <end position="26"/>
    </location>
</feature>
<comment type="caution">
    <text evidence="4">The sequence shown here is derived from an EMBL/GenBank/DDBJ whole genome shotgun (WGS) entry which is preliminary data.</text>
</comment>
<name>A0ABN1Y5R0_9PSEU</name>
<feature type="transmembrane region" description="Helical" evidence="2">
    <location>
        <begin position="52"/>
        <end position="74"/>
    </location>
</feature>
<keyword evidence="2" id="KW-1133">Transmembrane helix</keyword>
<dbReference type="InterPro" id="IPR019692">
    <property type="entry name" value="CFP-6_PH"/>
</dbReference>
<reference evidence="4 5" key="1">
    <citation type="journal article" date="2019" name="Int. J. Syst. Evol. Microbiol.">
        <title>The Global Catalogue of Microorganisms (GCM) 10K type strain sequencing project: providing services to taxonomists for standard genome sequencing and annotation.</title>
        <authorList>
            <consortium name="The Broad Institute Genomics Platform"/>
            <consortium name="The Broad Institute Genome Sequencing Center for Infectious Disease"/>
            <person name="Wu L."/>
            <person name="Ma J."/>
        </authorList>
    </citation>
    <scope>NUCLEOTIDE SEQUENCE [LARGE SCALE GENOMIC DNA]</scope>
    <source>
        <strain evidence="4 5">JCM 11896</strain>
    </source>
</reference>
<organism evidence="4 5">
    <name type="scientific">Pseudonocardia kongjuensis</name>
    <dbReference type="NCBI Taxonomy" id="102227"/>
    <lineage>
        <taxon>Bacteria</taxon>
        <taxon>Bacillati</taxon>
        <taxon>Actinomycetota</taxon>
        <taxon>Actinomycetes</taxon>
        <taxon>Pseudonocardiales</taxon>
        <taxon>Pseudonocardiaceae</taxon>
        <taxon>Pseudonocardia</taxon>
    </lineage>
</organism>
<gene>
    <name evidence="4" type="ORF">GCM10009613_53320</name>
</gene>
<dbReference type="RefSeq" id="WP_344027362.1">
    <property type="nucleotide sequence ID" value="NZ_BAAAJK010000042.1"/>
</dbReference>